<comment type="caution">
    <text evidence="4">The sequence shown here is derived from an EMBL/GenBank/DDBJ whole genome shotgun (WGS) entry which is preliminary data.</text>
</comment>
<dbReference type="EMBL" id="JBHSMJ010000018">
    <property type="protein sequence ID" value="MFC5449346.1"/>
    <property type="molecule type" value="Genomic_DNA"/>
</dbReference>
<dbReference type="InterPro" id="IPR000182">
    <property type="entry name" value="GNAT_dom"/>
</dbReference>
<dbReference type="SUPFAM" id="SSF55729">
    <property type="entry name" value="Acyl-CoA N-acyltransferases (Nat)"/>
    <property type="match status" value="1"/>
</dbReference>
<dbReference type="PANTHER" id="PTHR43420">
    <property type="entry name" value="ACETYLTRANSFERASE"/>
    <property type="match status" value="1"/>
</dbReference>
<dbReference type="InterPro" id="IPR016181">
    <property type="entry name" value="Acyl_CoA_acyltransferase"/>
</dbReference>
<feature type="domain" description="N-acetyltransferase" evidence="3">
    <location>
        <begin position="2"/>
        <end position="161"/>
    </location>
</feature>
<dbReference type="EC" id="2.3.-.-" evidence="4"/>
<evidence type="ECO:0000313" key="4">
    <source>
        <dbReference type="EMBL" id="MFC5449346.1"/>
    </source>
</evidence>
<proteinExistence type="predicted"/>
<keyword evidence="2 4" id="KW-0012">Acyltransferase</keyword>
<dbReference type="PANTHER" id="PTHR43420:SF12">
    <property type="entry name" value="N-ACETYLTRANSFERASE DOMAIN-CONTAINING PROTEIN"/>
    <property type="match status" value="1"/>
</dbReference>
<dbReference type="PROSITE" id="PS51186">
    <property type="entry name" value="GNAT"/>
    <property type="match status" value="1"/>
</dbReference>
<dbReference type="CDD" id="cd04301">
    <property type="entry name" value="NAT_SF"/>
    <property type="match status" value="1"/>
</dbReference>
<keyword evidence="1 4" id="KW-0808">Transferase</keyword>
<dbReference type="InterPro" id="IPR050680">
    <property type="entry name" value="YpeA/RimI_acetyltransf"/>
</dbReference>
<evidence type="ECO:0000256" key="1">
    <source>
        <dbReference type="ARBA" id="ARBA00022679"/>
    </source>
</evidence>
<protein>
    <submittedName>
        <fullName evidence="4">GNAT family N-acetyltransferase</fullName>
        <ecNumber evidence="4">2.3.-.-</ecNumber>
    </submittedName>
</protein>
<evidence type="ECO:0000259" key="3">
    <source>
        <dbReference type="PROSITE" id="PS51186"/>
    </source>
</evidence>
<gene>
    <name evidence="4" type="ORF">ACFPOG_13845</name>
</gene>
<organism evidence="4 5">
    <name type="scientific">Paenibacillus aestuarii</name>
    <dbReference type="NCBI Taxonomy" id="516965"/>
    <lineage>
        <taxon>Bacteria</taxon>
        <taxon>Bacillati</taxon>
        <taxon>Bacillota</taxon>
        <taxon>Bacilli</taxon>
        <taxon>Bacillales</taxon>
        <taxon>Paenibacillaceae</taxon>
        <taxon>Paenibacillus</taxon>
    </lineage>
</organism>
<accession>A0ABW0K8N1</accession>
<evidence type="ECO:0000256" key="2">
    <source>
        <dbReference type="ARBA" id="ARBA00023315"/>
    </source>
</evidence>
<name>A0ABW0K8N1_9BACL</name>
<dbReference type="Pfam" id="PF00583">
    <property type="entry name" value="Acetyltransf_1"/>
    <property type="match status" value="1"/>
</dbReference>
<dbReference type="RefSeq" id="WP_270879740.1">
    <property type="nucleotide sequence ID" value="NZ_JAQFVF010000026.1"/>
</dbReference>
<sequence length="161" mass="17757">MFTIRPVTEQDVPFLWEMLYESLYVPDGQAPISRNMILEPFLSKYVEGWGRNGDLGFVAVNKEGHSVGSITARYYSEENKGFGYVRDDIPELGMALRADYRGKGIGKALMIALIHELKANGVEGVSLSVDPGNLPAARLYRSFGFQEVGVVGTSVTMVAYL</sequence>
<reference evidence="5" key="1">
    <citation type="journal article" date="2019" name="Int. J. Syst. Evol. Microbiol.">
        <title>The Global Catalogue of Microorganisms (GCM) 10K type strain sequencing project: providing services to taxonomists for standard genome sequencing and annotation.</title>
        <authorList>
            <consortium name="The Broad Institute Genomics Platform"/>
            <consortium name="The Broad Institute Genome Sequencing Center for Infectious Disease"/>
            <person name="Wu L."/>
            <person name="Ma J."/>
        </authorList>
    </citation>
    <scope>NUCLEOTIDE SEQUENCE [LARGE SCALE GENOMIC DNA]</scope>
    <source>
        <strain evidence="5">KACC 11904</strain>
    </source>
</reference>
<dbReference type="Proteomes" id="UP001596044">
    <property type="component" value="Unassembled WGS sequence"/>
</dbReference>
<dbReference type="GO" id="GO:0016746">
    <property type="term" value="F:acyltransferase activity"/>
    <property type="evidence" value="ECO:0007669"/>
    <property type="project" value="UniProtKB-KW"/>
</dbReference>
<keyword evidence="5" id="KW-1185">Reference proteome</keyword>
<evidence type="ECO:0000313" key="5">
    <source>
        <dbReference type="Proteomes" id="UP001596044"/>
    </source>
</evidence>
<dbReference type="Gene3D" id="3.40.630.30">
    <property type="match status" value="1"/>
</dbReference>